<keyword evidence="15" id="KW-0628">Postsynaptic cell membrane</keyword>
<dbReference type="GO" id="GO:0045211">
    <property type="term" value="C:postsynaptic membrane"/>
    <property type="evidence" value="ECO:0007669"/>
    <property type="project" value="UniProtKB-SubCell"/>
</dbReference>
<keyword evidence="12" id="KW-0869">Chloride channel</keyword>
<dbReference type="GO" id="GO:0005230">
    <property type="term" value="F:extracellular ligand-gated monoatomic ion channel activity"/>
    <property type="evidence" value="ECO:0007669"/>
    <property type="project" value="InterPro"/>
</dbReference>
<dbReference type="InterPro" id="IPR008101">
    <property type="entry name" value="GABAAt_rcpt"/>
</dbReference>
<dbReference type="PRINTS" id="PR00252">
    <property type="entry name" value="NRIONCHANNEL"/>
</dbReference>
<dbReference type="FunFam" id="2.70.170.10:FF:000021">
    <property type="entry name" value="Gamma-aminobutyric acid receptor isoform 3b"/>
    <property type="match status" value="1"/>
</dbReference>
<evidence type="ECO:0000256" key="8">
    <source>
        <dbReference type="ARBA" id="ARBA00023065"/>
    </source>
</evidence>
<dbReference type="EMBL" id="MKHE01000006">
    <property type="protein sequence ID" value="OWK13524.1"/>
    <property type="molecule type" value="Genomic_DNA"/>
</dbReference>
<dbReference type="PRINTS" id="PR01725">
    <property type="entry name" value="GABAARTHETA"/>
</dbReference>
<dbReference type="GO" id="GO:0005254">
    <property type="term" value="F:chloride channel activity"/>
    <property type="evidence" value="ECO:0007669"/>
    <property type="project" value="UniProtKB-KW"/>
</dbReference>
<feature type="transmembrane region" description="Helical" evidence="20">
    <location>
        <begin position="290"/>
        <end position="310"/>
    </location>
</feature>
<dbReference type="GO" id="GO:0004890">
    <property type="term" value="F:GABA-A receptor activity"/>
    <property type="evidence" value="ECO:0007669"/>
    <property type="project" value="InterPro"/>
</dbReference>
<dbReference type="SUPFAM" id="SSF90112">
    <property type="entry name" value="Neurotransmitter-gated ion-channel transmembrane pore"/>
    <property type="match status" value="1"/>
</dbReference>
<dbReference type="InterPro" id="IPR006202">
    <property type="entry name" value="Neur_chan_lig-bd"/>
</dbReference>
<dbReference type="PANTHER" id="PTHR18945">
    <property type="entry name" value="NEUROTRANSMITTER GATED ION CHANNEL"/>
    <property type="match status" value="1"/>
</dbReference>
<dbReference type="InterPro" id="IPR036734">
    <property type="entry name" value="Neur_chan_lig-bd_sf"/>
</dbReference>
<keyword evidence="9 20" id="KW-0472">Membrane</keyword>
<dbReference type="PRINTS" id="PR00253">
    <property type="entry name" value="GABAARECEPTR"/>
</dbReference>
<dbReference type="Pfam" id="PF02931">
    <property type="entry name" value="Neur_chan_LBD"/>
    <property type="match status" value="1"/>
</dbReference>
<evidence type="ECO:0000259" key="23">
    <source>
        <dbReference type="Pfam" id="PF02932"/>
    </source>
</evidence>
<dbReference type="InterPro" id="IPR036719">
    <property type="entry name" value="Neuro-gated_channel_TM_sf"/>
</dbReference>
<feature type="compositionally biased region" description="Acidic residues" evidence="21">
    <location>
        <begin position="473"/>
        <end position="490"/>
    </location>
</feature>
<dbReference type="CDD" id="cd19003">
    <property type="entry name" value="LGIC_ECD_GABAAR_theta"/>
    <property type="match status" value="1"/>
</dbReference>
<evidence type="ECO:0000256" key="14">
    <source>
        <dbReference type="ARBA" id="ARBA00023214"/>
    </source>
</evidence>
<dbReference type="Gene3D" id="2.70.170.10">
    <property type="entry name" value="Neurotransmitter-gated ion-channel ligand-binding domain"/>
    <property type="match status" value="1"/>
</dbReference>
<keyword evidence="5 20" id="KW-0732">Signal</keyword>
<evidence type="ECO:0000256" key="11">
    <source>
        <dbReference type="ARBA" id="ARBA00023170"/>
    </source>
</evidence>
<evidence type="ECO:0000256" key="10">
    <source>
        <dbReference type="ARBA" id="ARBA00023157"/>
    </source>
</evidence>
<reference evidence="24 25" key="1">
    <citation type="journal article" date="2018" name="Mol. Genet. Genomics">
        <title>The red deer Cervus elaphus genome CerEla1.0: sequencing, annotating, genes, and chromosomes.</title>
        <authorList>
            <person name="Bana N.A."/>
            <person name="Nyiri A."/>
            <person name="Nagy J."/>
            <person name="Frank K."/>
            <person name="Nagy T."/>
            <person name="Steger V."/>
            <person name="Schiller M."/>
            <person name="Lakatos P."/>
            <person name="Sugar L."/>
            <person name="Horn P."/>
            <person name="Barta E."/>
            <person name="Orosz L."/>
        </authorList>
    </citation>
    <scope>NUCLEOTIDE SEQUENCE [LARGE SCALE GENOMIC DNA]</scope>
    <source>
        <strain evidence="24">Hungarian</strain>
    </source>
</reference>
<feature type="domain" description="Neurotransmitter-gated ion-channel transmembrane" evidence="23">
    <location>
        <begin position="267"/>
        <end position="410"/>
    </location>
</feature>
<dbReference type="PROSITE" id="PS00236">
    <property type="entry name" value="NEUROTR_ION_CHANNEL"/>
    <property type="match status" value="1"/>
</dbReference>
<dbReference type="InterPro" id="IPR018000">
    <property type="entry name" value="Neurotransmitter_ion_chnl_CS"/>
</dbReference>
<keyword evidence="17 20" id="KW-0407">Ion channel</keyword>
<keyword evidence="4 20" id="KW-0812">Transmembrane</keyword>
<protein>
    <recommendedName>
        <fullName evidence="19">Gamma-aminobutyric acid receptor subunit beta</fullName>
    </recommendedName>
</protein>
<keyword evidence="25" id="KW-1185">Reference proteome</keyword>
<keyword evidence="10" id="KW-1015">Disulfide bond</keyword>
<keyword evidence="2 20" id="KW-0813">Transport</keyword>
<evidence type="ECO:0000256" key="15">
    <source>
        <dbReference type="ARBA" id="ARBA00023257"/>
    </source>
</evidence>
<feature type="signal peptide" evidence="20">
    <location>
        <begin position="1"/>
        <end position="21"/>
    </location>
</feature>
<evidence type="ECO:0000256" key="7">
    <source>
        <dbReference type="ARBA" id="ARBA00023018"/>
    </source>
</evidence>
<keyword evidence="6 20" id="KW-1133">Transmembrane helix</keyword>
<feature type="region of interest" description="Disordered" evidence="21">
    <location>
        <begin position="464"/>
        <end position="494"/>
    </location>
</feature>
<keyword evidence="14" id="KW-0868">Chloride</keyword>
<evidence type="ECO:0000313" key="25">
    <source>
        <dbReference type="Proteomes" id="UP000242450"/>
    </source>
</evidence>
<dbReference type="SUPFAM" id="SSF63712">
    <property type="entry name" value="Nicotinic receptor ligand binding domain-like"/>
    <property type="match status" value="1"/>
</dbReference>
<dbReference type="NCBIfam" id="TIGR00860">
    <property type="entry name" value="LIC"/>
    <property type="match status" value="1"/>
</dbReference>
<keyword evidence="13" id="KW-0325">Glycoprotein</keyword>
<keyword evidence="7" id="KW-0770">Synapse</keyword>
<evidence type="ECO:0000259" key="22">
    <source>
        <dbReference type="Pfam" id="PF02931"/>
    </source>
</evidence>
<evidence type="ECO:0000256" key="1">
    <source>
        <dbReference type="ARBA" id="ARBA00010180"/>
    </source>
</evidence>
<evidence type="ECO:0000313" key="24">
    <source>
        <dbReference type="EMBL" id="OWK13524.1"/>
    </source>
</evidence>
<feature type="non-terminal residue" evidence="24">
    <location>
        <position position="619"/>
    </location>
</feature>
<dbReference type="Proteomes" id="UP000242450">
    <property type="component" value="Chromosome 6"/>
</dbReference>
<evidence type="ECO:0000256" key="3">
    <source>
        <dbReference type="ARBA" id="ARBA00022475"/>
    </source>
</evidence>
<dbReference type="InterPro" id="IPR006028">
    <property type="entry name" value="GABAA/Glycine_rcpt"/>
</dbReference>
<name>A0A212D5Y0_CEREH</name>
<dbReference type="Pfam" id="PF02932">
    <property type="entry name" value="Neur_chan_memb"/>
    <property type="match status" value="1"/>
</dbReference>
<evidence type="ECO:0000256" key="4">
    <source>
        <dbReference type="ARBA" id="ARBA00022692"/>
    </source>
</evidence>
<evidence type="ECO:0000256" key="21">
    <source>
        <dbReference type="SAM" id="MobiDB-lite"/>
    </source>
</evidence>
<feature type="transmembrane region" description="Helical" evidence="20">
    <location>
        <begin position="322"/>
        <end position="344"/>
    </location>
</feature>
<comment type="subcellular location">
    <subcellularLocation>
        <location evidence="18">Postsynaptic cell membrane</location>
        <topology evidence="18">Multi-pass membrane protein</topology>
    </subcellularLocation>
</comment>
<dbReference type="InterPro" id="IPR006029">
    <property type="entry name" value="Neurotrans-gated_channel_TM"/>
</dbReference>
<dbReference type="InterPro" id="IPR006201">
    <property type="entry name" value="Neur_channel"/>
</dbReference>
<sequence length="619" mass="70259">MSIRGMLRAAVLLLLIRTWLAEGSDLSSTPKFHLELSSTVPEVVLNLFDCKNCANEATVHKILDRVLSNYDGRLRPNFGVGVSIYVSSIEQISEVTMDYTITMFFHQTWKDPRLAYHETNLNLTLDYRLLEKLWVPDCYFLNSKEAFVHDATVENRVFQLHPDGTVRYGIRLTTTAACSMNLEKFPLDKQTCKLEVESYGYTVDDILLYWEGSGNAVQGTEKLHIPQFSFLGKTISTKEVFFYTGSYVRLILRFLVKREVTSYLVQIYWPSVLTTVVSWISFWMNYESSAARVTVGLTSMLILNSINSHLRDKFPQFSCIKAIDIYMVVCFFFVFLSLVEYVYINYLFYNRRGSRHSQRQLRRALRVHLEDETDSPPSSPRWAGLATPESLGSLASLTKEAPLASSESLSSLSSLSDGASLATTESLSDLPSTSEQVVHHDGIQVNGIDVDNSVVPTEIRNHPEAHDCAETHDPEEDPEESSDSNESEDDGPSRRRLLVHGQRRVQEATYELQEVCNTLRDIHSLPDDVTVESGYLDLEKQLKRKVDSTRSLYSDDSMDFDGDKESNSESDDSFPPSPGCSFSKGFSSDLFHPDYIPKVDQCSRLLFPLAFVVFNIVYW</sequence>
<accession>A0A212D5Y0</accession>
<evidence type="ECO:0000256" key="20">
    <source>
        <dbReference type="RuleBase" id="RU000687"/>
    </source>
</evidence>
<dbReference type="OrthoDB" id="8890589at2759"/>
<comment type="caution">
    <text evidence="20">Lacks conserved residue(s) required for the propagation of feature annotation.</text>
</comment>
<evidence type="ECO:0000256" key="9">
    <source>
        <dbReference type="ARBA" id="ARBA00023136"/>
    </source>
</evidence>
<evidence type="ECO:0000256" key="19">
    <source>
        <dbReference type="ARBA" id="ARBA00071250"/>
    </source>
</evidence>
<evidence type="ECO:0000256" key="16">
    <source>
        <dbReference type="ARBA" id="ARBA00023286"/>
    </source>
</evidence>
<evidence type="ECO:0000256" key="2">
    <source>
        <dbReference type="ARBA" id="ARBA00022448"/>
    </source>
</evidence>
<feature type="domain" description="Neurotransmitter-gated ion-channel ligand-binding" evidence="22">
    <location>
        <begin position="61"/>
        <end position="247"/>
    </location>
</feature>
<comment type="similarity">
    <text evidence="1">Belongs to the ligand-gated ion channel (TC 1.A.9) family. Gamma-aminobutyric acid receptor (TC 1.A.9.5) subfamily.</text>
</comment>
<keyword evidence="8 20" id="KW-0406">Ion transport</keyword>
<dbReference type="AlphaFoldDB" id="A0A212D5Y0"/>
<keyword evidence="11" id="KW-0675">Receptor</keyword>
<dbReference type="GO" id="GO:0034707">
    <property type="term" value="C:chloride channel complex"/>
    <property type="evidence" value="ECO:0007669"/>
    <property type="project" value="UniProtKB-KW"/>
</dbReference>
<feature type="transmembrane region" description="Helical" evidence="20">
    <location>
        <begin position="263"/>
        <end position="284"/>
    </location>
</feature>
<evidence type="ECO:0000256" key="13">
    <source>
        <dbReference type="ARBA" id="ARBA00023180"/>
    </source>
</evidence>
<gene>
    <name evidence="24" type="ORF">Celaphus_00017346</name>
</gene>
<organism evidence="24 25">
    <name type="scientific">Cervus elaphus hippelaphus</name>
    <name type="common">European red deer</name>
    <dbReference type="NCBI Taxonomy" id="46360"/>
    <lineage>
        <taxon>Eukaryota</taxon>
        <taxon>Metazoa</taxon>
        <taxon>Chordata</taxon>
        <taxon>Craniata</taxon>
        <taxon>Vertebrata</taxon>
        <taxon>Euteleostomi</taxon>
        <taxon>Mammalia</taxon>
        <taxon>Eutheria</taxon>
        <taxon>Laurasiatheria</taxon>
        <taxon>Artiodactyla</taxon>
        <taxon>Ruminantia</taxon>
        <taxon>Pecora</taxon>
        <taxon>Cervidae</taxon>
        <taxon>Cervinae</taxon>
        <taxon>Cervus</taxon>
    </lineage>
</organism>
<keyword evidence="3" id="KW-1003">Cell membrane</keyword>
<evidence type="ECO:0000256" key="18">
    <source>
        <dbReference type="ARBA" id="ARBA00034104"/>
    </source>
</evidence>
<dbReference type="InterPro" id="IPR038050">
    <property type="entry name" value="Neuro_actylchol_rec"/>
</dbReference>
<evidence type="ECO:0000256" key="12">
    <source>
        <dbReference type="ARBA" id="ARBA00023173"/>
    </source>
</evidence>
<evidence type="ECO:0000256" key="17">
    <source>
        <dbReference type="ARBA" id="ARBA00023303"/>
    </source>
</evidence>
<feature type="region of interest" description="Disordered" evidence="21">
    <location>
        <begin position="553"/>
        <end position="578"/>
    </location>
</feature>
<comment type="caution">
    <text evidence="24">The sequence shown here is derived from an EMBL/GenBank/DDBJ whole genome shotgun (WGS) entry which is preliminary data.</text>
</comment>
<evidence type="ECO:0000256" key="6">
    <source>
        <dbReference type="ARBA" id="ARBA00022989"/>
    </source>
</evidence>
<proteinExistence type="inferred from homology"/>
<feature type="chain" id="PRO_5022261976" description="Gamma-aminobutyric acid receptor subunit beta" evidence="20">
    <location>
        <begin position="22"/>
        <end position="619"/>
    </location>
</feature>
<dbReference type="Gene3D" id="1.20.58.390">
    <property type="entry name" value="Neurotransmitter-gated ion-channel transmembrane domain"/>
    <property type="match status" value="1"/>
</dbReference>
<evidence type="ECO:0000256" key="5">
    <source>
        <dbReference type="ARBA" id="ARBA00022729"/>
    </source>
</evidence>
<keyword evidence="16" id="KW-1071">Ligand-gated ion channel</keyword>